<feature type="region of interest" description="Disordered" evidence="1">
    <location>
        <begin position="149"/>
        <end position="183"/>
    </location>
</feature>
<evidence type="ECO:0000256" key="1">
    <source>
        <dbReference type="SAM" id="MobiDB-lite"/>
    </source>
</evidence>
<dbReference type="Proteomes" id="UP000695022">
    <property type="component" value="Unplaced"/>
</dbReference>
<gene>
    <name evidence="3" type="primary">LOC106804974</name>
</gene>
<sequence length="205" mass="23374">MDSLLERAEKEKLSLSKQLEYKRFQLIAETDKLLQCERRLSESQATVSKLQAVNVRLQVKLQARDVQQGDKNQQSNDTVNATGARIEKIALKPPTKEAFSLKEHNISKRTEAKTSNNELKVNEGKFSTLPEKSDEVVIEKKRTRLVSFSPSSIDKEEEEEERGTIDEPQCAKPIPGGRKRGIQNQKRLVDAHAYQRENNAECNQQ</sequence>
<name>A0ABM1DPL3_PRICU</name>
<protein>
    <submittedName>
        <fullName evidence="3">Uncharacterized protein LOC106804974</fullName>
    </submittedName>
</protein>
<proteinExistence type="predicted"/>
<dbReference type="RefSeq" id="XP_014661884.1">
    <property type="nucleotide sequence ID" value="XM_014806398.1"/>
</dbReference>
<accession>A0ABM1DPL3</accession>
<evidence type="ECO:0000313" key="2">
    <source>
        <dbReference type="Proteomes" id="UP000695022"/>
    </source>
</evidence>
<keyword evidence="2" id="KW-1185">Reference proteome</keyword>
<dbReference type="GeneID" id="106804974"/>
<reference evidence="3" key="1">
    <citation type="submission" date="2025-08" db="UniProtKB">
        <authorList>
            <consortium name="RefSeq"/>
        </authorList>
    </citation>
    <scope>IDENTIFICATION</scope>
</reference>
<organism evidence="2 3">
    <name type="scientific">Priapulus caudatus</name>
    <name type="common">Priapulid worm</name>
    <dbReference type="NCBI Taxonomy" id="37621"/>
    <lineage>
        <taxon>Eukaryota</taxon>
        <taxon>Metazoa</taxon>
        <taxon>Ecdysozoa</taxon>
        <taxon>Scalidophora</taxon>
        <taxon>Priapulida</taxon>
        <taxon>Priapulimorpha</taxon>
        <taxon>Priapulimorphida</taxon>
        <taxon>Priapulidae</taxon>
        <taxon>Priapulus</taxon>
    </lineage>
</organism>
<evidence type="ECO:0000313" key="3">
    <source>
        <dbReference type="RefSeq" id="XP_014661884.1"/>
    </source>
</evidence>